<comment type="caution">
    <text evidence="1">The sequence shown here is derived from an EMBL/GenBank/DDBJ whole genome shotgun (WGS) entry which is preliminary data.</text>
</comment>
<protein>
    <submittedName>
        <fullName evidence="1">Uncharacterized protein</fullName>
    </submittedName>
</protein>
<evidence type="ECO:0000313" key="2">
    <source>
        <dbReference type="Proteomes" id="UP000248627"/>
    </source>
</evidence>
<dbReference type="OrthoDB" id="3382229at2"/>
<dbReference type="Proteomes" id="UP000248627">
    <property type="component" value="Unassembled WGS sequence"/>
</dbReference>
<name>A0A2W2DG57_9ACTN</name>
<proteinExistence type="predicted"/>
<dbReference type="AlphaFoldDB" id="A0A2W2DG57"/>
<evidence type="ECO:0000313" key="1">
    <source>
        <dbReference type="EMBL" id="PZF98837.1"/>
    </source>
</evidence>
<dbReference type="RefSeq" id="WP_119663750.1">
    <property type="nucleotide sequence ID" value="NZ_AP023358.1"/>
</dbReference>
<sequence>MDVDDRLRGVLLAGAGVVVLLVGGWWWRAEAPAGDPVAGPLVAATLWQEDPVTGSWQREPGSGVAVRPEAASSVLLDERTGSVIRPPADDSGNSAVEPGGWQQWAREVEWSERARLRPGDALVRQGELAAGASRVLRFSCTGPGELLIQVVGGRAADPMTAGCDGAAAMIEIIGIGGSMQVSFSPAGAAPIEVSAELMPNG</sequence>
<organism evidence="1 2">
    <name type="scientific">Micromonospora endophytica</name>
    <dbReference type="NCBI Taxonomy" id="515350"/>
    <lineage>
        <taxon>Bacteria</taxon>
        <taxon>Bacillati</taxon>
        <taxon>Actinomycetota</taxon>
        <taxon>Actinomycetes</taxon>
        <taxon>Micromonosporales</taxon>
        <taxon>Micromonosporaceae</taxon>
        <taxon>Micromonospora</taxon>
    </lineage>
</organism>
<accession>A0A2W2DG57</accession>
<keyword evidence="2" id="KW-1185">Reference proteome</keyword>
<reference evidence="1 2" key="1">
    <citation type="submission" date="2018-01" db="EMBL/GenBank/DDBJ databases">
        <title>Draft genome sequence of Jishengella endophytica.</title>
        <authorList>
            <person name="Sahin N."/>
            <person name="Ay H."/>
            <person name="Saygin H."/>
        </authorList>
    </citation>
    <scope>NUCLEOTIDE SEQUENCE [LARGE SCALE GENOMIC DNA]</scope>
    <source>
        <strain evidence="1 2">DSM 45430</strain>
    </source>
</reference>
<dbReference type="EMBL" id="POTX01000033">
    <property type="protein sequence ID" value="PZF98837.1"/>
    <property type="molecule type" value="Genomic_DNA"/>
</dbReference>
<gene>
    <name evidence="1" type="ORF">C1I93_07700</name>
</gene>